<dbReference type="PRINTS" id="PR00420">
    <property type="entry name" value="RNGMNOXGNASE"/>
</dbReference>
<dbReference type="EMBL" id="LBPR01000003">
    <property type="protein sequence ID" value="KKP62957.1"/>
    <property type="molecule type" value="Genomic_DNA"/>
</dbReference>
<evidence type="ECO:0000313" key="3">
    <source>
        <dbReference type="Proteomes" id="UP000034004"/>
    </source>
</evidence>
<dbReference type="InterPro" id="IPR050407">
    <property type="entry name" value="Geranylgeranyl_reductase"/>
</dbReference>
<dbReference type="InterPro" id="IPR036188">
    <property type="entry name" value="FAD/NAD-bd_sf"/>
</dbReference>
<dbReference type="STRING" id="1618484.UR56_C0003G0064"/>
<comment type="caution">
    <text evidence="2">The sequence shown here is derived from an EMBL/GenBank/DDBJ whole genome shotgun (WGS) entry which is preliminary data.</text>
</comment>
<feature type="domain" description="FAD-binding" evidence="1">
    <location>
        <begin position="18"/>
        <end position="344"/>
    </location>
</feature>
<dbReference type="Gene3D" id="3.50.50.60">
    <property type="entry name" value="FAD/NAD(P)-binding domain"/>
    <property type="match status" value="1"/>
</dbReference>
<sequence>MSEKVGLKSHEKVDFHKEIAIIGGGPAGALAGYLLAKKGFTNVTIYDTGQFKIEQKIEKCPGCAGIIQPKVVQFLEKHGLVIPEDIIQNRLSKESLIHLPGNTNLPIQNERGGAITVYRRPAPVKQPNDIPRTKSFDGWLLDEATKAGASYKRFLVKEIDLRRKKNINKKVTLTIDNGEVIEADFVIGAYGHNALKEDGINILYPEGTAHLDKPTASISAVREIFIGREGVAKLLQNKMHLFGNPTEKIWYAMVVPKDNHVTVSIMGRGNNSEKEMNDIMKDFLQSDSIRNLLSDVSKQVRCGCTSTYTTKSPENYIAQDEDGNLSMVNIGDAGPTRPMKNGIGAAMDSAEKLVGALSQYGFGRETSEIYKNYIDQEYILDNYWADFILKMTDQILARQALLKPTRFILTHHLWPFKKPINDIINLIISGEKPYWQIPLAQITEKLFH</sequence>
<dbReference type="SUPFAM" id="SSF51905">
    <property type="entry name" value="FAD/NAD(P)-binding domain"/>
    <property type="match status" value="1"/>
</dbReference>
<evidence type="ECO:0000313" key="2">
    <source>
        <dbReference type="EMBL" id="KKP62957.1"/>
    </source>
</evidence>
<evidence type="ECO:0000259" key="1">
    <source>
        <dbReference type="Pfam" id="PF01494"/>
    </source>
</evidence>
<accession>A0A0G0E6H5</accession>
<dbReference type="GO" id="GO:0071949">
    <property type="term" value="F:FAD binding"/>
    <property type="evidence" value="ECO:0007669"/>
    <property type="project" value="InterPro"/>
</dbReference>
<reference evidence="2 3" key="1">
    <citation type="journal article" date="2015" name="Nature">
        <title>rRNA introns, odd ribosomes, and small enigmatic genomes across a large radiation of phyla.</title>
        <authorList>
            <person name="Brown C.T."/>
            <person name="Hug L.A."/>
            <person name="Thomas B.C."/>
            <person name="Sharon I."/>
            <person name="Castelle C.J."/>
            <person name="Singh A."/>
            <person name="Wilkins M.J."/>
            <person name="Williams K.H."/>
            <person name="Banfield J.F."/>
        </authorList>
    </citation>
    <scope>NUCLEOTIDE SEQUENCE [LARGE SCALE GENOMIC DNA]</scope>
</reference>
<dbReference type="Pfam" id="PF01494">
    <property type="entry name" value="FAD_binding_3"/>
    <property type="match status" value="1"/>
</dbReference>
<dbReference type="AlphaFoldDB" id="A0A0G0E6H5"/>
<organism evidence="2 3">
    <name type="scientific">Candidatus Roizmanbacteria bacterium GW2011_GWC2_34_23</name>
    <dbReference type="NCBI Taxonomy" id="1618484"/>
    <lineage>
        <taxon>Bacteria</taxon>
        <taxon>Candidatus Roizmaniibacteriota</taxon>
    </lineage>
</organism>
<dbReference type="InterPro" id="IPR002938">
    <property type="entry name" value="FAD-bd"/>
</dbReference>
<protein>
    <recommendedName>
        <fullName evidence="1">FAD-binding domain-containing protein</fullName>
    </recommendedName>
</protein>
<proteinExistence type="predicted"/>
<name>A0A0G0E6H5_9BACT</name>
<dbReference type="PANTHER" id="PTHR42685">
    <property type="entry name" value="GERANYLGERANYL DIPHOSPHATE REDUCTASE"/>
    <property type="match status" value="1"/>
</dbReference>
<dbReference type="PANTHER" id="PTHR42685:SF22">
    <property type="entry name" value="CONDITIONED MEDIUM FACTOR RECEPTOR 1"/>
    <property type="match status" value="1"/>
</dbReference>
<gene>
    <name evidence="2" type="ORF">UR56_C0003G0064</name>
</gene>
<dbReference type="Proteomes" id="UP000034004">
    <property type="component" value="Unassembled WGS sequence"/>
</dbReference>